<dbReference type="EMBL" id="JAEPRB010000047">
    <property type="protein sequence ID" value="KAG2224222.1"/>
    <property type="molecule type" value="Genomic_DNA"/>
</dbReference>
<name>A0A8H7S7H1_9FUNG</name>
<feature type="compositionally biased region" description="Polar residues" evidence="1">
    <location>
        <begin position="94"/>
        <end position="109"/>
    </location>
</feature>
<dbReference type="OrthoDB" id="2208040at2759"/>
<proteinExistence type="predicted"/>
<dbReference type="Proteomes" id="UP000646827">
    <property type="component" value="Unassembled WGS sequence"/>
</dbReference>
<feature type="region of interest" description="Disordered" evidence="1">
    <location>
        <begin position="115"/>
        <end position="142"/>
    </location>
</feature>
<sequence>MGRNKAAIPKHFSDCMFNLQAEGSKSYFSNCNISEWNFEDYANHFAAENLSHDTIKNNYNNDLIWLLKCDLPREVISYIGRLQKKFREDKDNTIRPQQKPNSTIVIQGDNSCMVNNGTINNNSKRPYNDDNDNDSAPVNKQQKTTDAVDDFFSNNISHHSNDECVSLPDTNGVLAYKEIHIGEEPKEDCSELAKKFYHYKKAVKELAKKKKLFYDTHVNEVMTLNHCLLLKRHQYSGIQKQIFDPDFLASIHSHILNENCSYGSEVDIEFSLDDPVPNVIIMLKNVNKLLCDYEPFTFQYRFIRCIQNIPETNAKERACRTKRVARQDAVLSKIDSLSFSGSKMFGEVKGGDANDQLCAIDLVRLAKFAKDTIDTTRIDKVMVFHAVANIQYEMYNLGTSVTFYNVLLYDEGVYVVAELHKISLPTSQQEAPKLLDQIDKLYNIYIELQKTSTLDADFFDRCTRETTDTPVLDQILEKSQAKRVCLVHFN</sequence>
<comment type="caution">
    <text evidence="2">The sequence shown here is derived from an EMBL/GenBank/DDBJ whole genome shotgun (WGS) entry which is preliminary data.</text>
</comment>
<feature type="region of interest" description="Disordered" evidence="1">
    <location>
        <begin position="90"/>
        <end position="109"/>
    </location>
</feature>
<evidence type="ECO:0000313" key="2">
    <source>
        <dbReference type="EMBL" id="KAG2224222.1"/>
    </source>
</evidence>
<feature type="compositionally biased region" description="Polar residues" evidence="1">
    <location>
        <begin position="115"/>
        <end position="125"/>
    </location>
</feature>
<keyword evidence="3" id="KW-1185">Reference proteome</keyword>
<evidence type="ECO:0000313" key="3">
    <source>
        <dbReference type="Proteomes" id="UP000646827"/>
    </source>
</evidence>
<reference evidence="2 3" key="1">
    <citation type="submission" date="2020-12" db="EMBL/GenBank/DDBJ databases">
        <title>Metabolic potential, ecology and presence of endohyphal bacteria is reflected in genomic diversity of Mucoromycotina.</title>
        <authorList>
            <person name="Muszewska A."/>
            <person name="Okrasinska A."/>
            <person name="Steczkiewicz K."/>
            <person name="Drgas O."/>
            <person name="Orlowska M."/>
            <person name="Perlinska-Lenart U."/>
            <person name="Aleksandrzak-Piekarczyk T."/>
            <person name="Szatraj K."/>
            <person name="Zielenkiewicz U."/>
            <person name="Pilsyk S."/>
            <person name="Malc E."/>
            <person name="Mieczkowski P."/>
            <person name="Kruszewska J.S."/>
            <person name="Biernat P."/>
            <person name="Pawlowska J."/>
        </authorList>
    </citation>
    <scope>NUCLEOTIDE SEQUENCE [LARGE SCALE GENOMIC DNA]</scope>
    <source>
        <strain evidence="2 3">CBS 142.35</strain>
    </source>
</reference>
<organism evidence="2 3">
    <name type="scientific">Circinella minor</name>
    <dbReference type="NCBI Taxonomy" id="1195481"/>
    <lineage>
        <taxon>Eukaryota</taxon>
        <taxon>Fungi</taxon>
        <taxon>Fungi incertae sedis</taxon>
        <taxon>Mucoromycota</taxon>
        <taxon>Mucoromycotina</taxon>
        <taxon>Mucoromycetes</taxon>
        <taxon>Mucorales</taxon>
        <taxon>Lichtheimiaceae</taxon>
        <taxon>Circinella</taxon>
    </lineage>
</organism>
<accession>A0A8H7S7H1</accession>
<evidence type="ECO:0000256" key="1">
    <source>
        <dbReference type="SAM" id="MobiDB-lite"/>
    </source>
</evidence>
<gene>
    <name evidence="2" type="ORF">INT45_001340</name>
</gene>
<protein>
    <submittedName>
        <fullName evidence="2">Uncharacterized protein</fullName>
    </submittedName>
</protein>
<dbReference type="AlphaFoldDB" id="A0A8H7S7H1"/>